<dbReference type="AlphaFoldDB" id="A0ABC8UWF3"/>
<gene>
    <name evidence="1" type="ORF">ILEXP_LOCUS55783</name>
</gene>
<dbReference type="PANTHER" id="PTHR31170">
    <property type="entry name" value="BNAC04G53230D PROTEIN"/>
    <property type="match status" value="1"/>
</dbReference>
<comment type="caution">
    <text evidence="1">The sequence shown here is derived from an EMBL/GenBank/DDBJ whole genome shotgun (WGS) entry which is preliminary data.</text>
</comment>
<accession>A0ABC8UWF3</accession>
<dbReference type="InterPro" id="IPR004158">
    <property type="entry name" value="DUF247_pln"/>
</dbReference>
<dbReference type="EMBL" id="CAUOFW020009280">
    <property type="protein sequence ID" value="CAK9185385.1"/>
    <property type="molecule type" value="Genomic_DNA"/>
</dbReference>
<dbReference type="Pfam" id="PF03140">
    <property type="entry name" value="DUF247"/>
    <property type="match status" value="1"/>
</dbReference>
<dbReference type="Proteomes" id="UP001642360">
    <property type="component" value="Unassembled WGS sequence"/>
</dbReference>
<evidence type="ECO:0000313" key="2">
    <source>
        <dbReference type="Proteomes" id="UP001642360"/>
    </source>
</evidence>
<dbReference type="PANTHER" id="PTHR31170:SF17">
    <property type="match status" value="1"/>
</dbReference>
<reference evidence="1 2" key="1">
    <citation type="submission" date="2024-02" db="EMBL/GenBank/DDBJ databases">
        <authorList>
            <person name="Vignale AGUSTIN F."/>
            <person name="Sosa J E."/>
            <person name="Modenutti C."/>
        </authorList>
    </citation>
    <scope>NUCLEOTIDE SEQUENCE [LARGE SCALE GENOMIC DNA]</scope>
</reference>
<sequence>MSYLSIRIDEKYASSSHTISVKPYIFRVDELLHKENKMNYEPEILAIDFSVEVTFKVLFLTRTSFIRRYEFRGPFSEVDLHHLLGVMSHGMRPSFLDDLDGGSMLNAELTRCAKKLQEAGIKFKVNLRSDSWMDIEFKNGIMRIPPMFIDDDTKQLLRNLIAYEQYNHRNEWAYVTSYVKFLNCLIMSPNDVKILRQK</sequence>
<organism evidence="1 2">
    <name type="scientific">Ilex paraguariensis</name>
    <name type="common">yerba mate</name>
    <dbReference type="NCBI Taxonomy" id="185542"/>
    <lineage>
        <taxon>Eukaryota</taxon>
        <taxon>Viridiplantae</taxon>
        <taxon>Streptophyta</taxon>
        <taxon>Embryophyta</taxon>
        <taxon>Tracheophyta</taxon>
        <taxon>Spermatophyta</taxon>
        <taxon>Magnoliopsida</taxon>
        <taxon>eudicotyledons</taxon>
        <taxon>Gunneridae</taxon>
        <taxon>Pentapetalae</taxon>
        <taxon>asterids</taxon>
        <taxon>campanulids</taxon>
        <taxon>Aquifoliales</taxon>
        <taxon>Aquifoliaceae</taxon>
        <taxon>Ilex</taxon>
    </lineage>
</organism>
<proteinExistence type="predicted"/>
<evidence type="ECO:0000313" key="1">
    <source>
        <dbReference type="EMBL" id="CAK9185385.1"/>
    </source>
</evidence>
<protein>
    <submittedName>
        <fullName evidence="1">Uncharacterized protein</fullName>
    </submittedName>
</protein>
<keyword evidence="2" id="KW-1185">Reference proteome</keyword>
<name>A0ABC8UWF3_9AQUA</name>